<organism evidence="1 2">
    <name type="scientific">Fructobacillus durionis</name>
    <dbReference type="NCBI Taxonomy" id="283737"/>
    <lineage>
        <taxon>Bacteria</taxon>
        <taxon>Bacillati</taxon>
        <taxon>Bacillota</taxon>
        <taxon>Bacilli</taxon>
        <taxon>Lactobacillales</taxon>
        <taxon>Lactobacillaceae</taxon>
        <taxon>Fructobacillus</taxon>
    </lineage>
</organism>
<evidence type="ECO:0000313" key="1">
    <source>
        <dbReference type="EMBL" id="SFB78820.1"/>
    </source>
</evidence>
<name>A0A1I1E1H4_9LACO</name>
<gene>
    <name evidence="1" type="ORF">SAMN05660453_0153</name>
</gene>
<dbReference type="AlphaFoldDB" id="A0A1I1E1H4"/>
<dbReference type="OrthoDB" id="2143962at2"/>
<proteinExistence type="predicted"/>
<dbReference type="STRING" id="283737.SAMN05660453_0153"/>
<protein>
    <submittedName>
        <fullName evidence="1">Uncharacterized protein</fullName>
    </submittedName>
</protein>
<reference evidence="1 2" key="1">
    <citation type="submission" date="2016-10" db="EMBL/GenBank/DDBJ databases">
        <authorList>
            <person name="de Groot N.N."/>
        </authorList>
    </citation>
    <scope>NUCLEOTIDE SEQUENCE [LARGE SCALE GENOMIC DNA]</scope>
    <source>
        <strain evidence="1 2">DSM 19113</strain>
    </source>
</reference>
<dbReference type="RefSeq" id="WP_091501091.1">
    <property type="nucleotide sequence ID" value="NZ_FOLI01000001.1"/>
</dbReference>
<dbReference type="Proteomes" id="UP000199376">
    <property type="component" value="Unassembled WGS sequence"/>
</dbReference>
<dbReference type="EMBL" id="FOLI01000001">
    <property type="protein sequence ID" value="SFB78820.1"/>
    <property type="molecule type" value="Genomic_DNA"/>
</dbReference>
<evidence type="ECO:0000313" key="2">
    <source>
        <dbReference type="Proteomes" id="UP000199376"/>
    </source>
</evidence>
<accession>A0A1I1E1H4</accession>
<keyword evidence="2" id="KW-1185">Reference proteome</keyword>
<sequence length="97" mass="11542">MNNKLHDRIKKDYEGGLYSRNYDYKTESNVYGQNTLKELRADYASGAQKFREDLRNGHVRHWHTFPLLRVANRLIGGRMQETIDFIRGYKDEAKKPH</sequence>